<evidence type="ECO:0000313" key="5">
    <source>
        <dbReference type="EMBL" id="GAA3565015.1"/>
    </source>
</evidence>
<name>A0ABP6XCF4_9FLAO</name>
<keyword evidence="6" id="KW-1185">Reference proteome</keyword>
<keyword evidence="2" id="KW-0012">Acyltransferase</keyword>
<gene>
    <name evidence="5" type="ORF">GCM10022395_14320</name>
</gene>
<dbReference type="PANTHER" id="PTHR34069:SF2">
    <property type="entry name" value="BETA-KETOACYL-[ACYL-CARRIER-PROTEIN] SYNTHASE III"/>
    <property type="match status" value="1"/>
</dbReference>
<evidence type="ECO:0000259" key="3">
    <source>
        <dbReference type="Pfam" id="PF08541"/>
    </source>
</evidence>
<keyword evidence="1" id="KW-0808">Transferase</keyword>
<evidence type="ECO:0000256" key="1">
    <source>
        <dbReference type="ARBA" id="ARBA00022679"/>
    </source>
</evidence>
<dbReference type="CDD" id="cd00830">
    <property type="entry name" value="KAS_III"/>
    <property type="match status" value="1"/>
</dbReference>
<organism evidence="5 6">
    <name type="scientific">Snuella lapsa</name>
    <dbReference type="NCBI Taxonomy" id="870481"/>
    <lineage>
        <taxon>Bacteria</taxon>
        <taxon>Pseudomonadati</taxon>
        <taxon>Bacteroidota</taxon>
        <taxon>Flavobacteriia</taxon>
        <taxon>Flavobacteriales</taxon>
        <taxon>Flavobacteriaceae</taxon>
        <taxon>Snuella</taxon>
    </lineage>
</organism>
<dbReference type="InterPro" id="IPR013747">
    <property type="entry name" value="ACP_syn_III_C"/>
</dbReference>
<dbReference type="RefSeq" id="WP_345005226.1">
    <property type="nucleotide sequence ID" value="NZ_BAABCY010000035.1"/>
</dbReference>
<dbReference type="PANTHER" id="PTHR34069">
    <property type="entry name" value="3-OXOACYL-[ACYL-CARRIER-PROTEIN] SYNTHASE 3"/>
    <property type="match status" value="1"/>
</dbReference>
<proteinExistence type="predicted"/>
<dbReference type="Pfam" id="PF08541">
    <property type="entry name" value="ACP_syn_III_C"/>
    <property type="match status" value="1"/>
</dbReference>
<evidence type="ECO:0000256" key="2">
    <source>
        <dbReference type="ARBA" id="ARBA00023315"/>
    </source>
</evidence>
<dbReference type="EMBL" id="BAABCY010000035">
    <property type="protein sequence ID" value="GAA3565015.1"/>
    <property type="molecule type" value="Genomic_DNA"/>
</dbReference>
<evidence type="ECO:0000313" key="6">
    <source>
        <dbReference type="Proteomes" id="UP001500954"/>
    </source>
</evidence>
<dbReference type="InterPro" id="IPR016039">
    <property type="entry name" value="Thiolase-like"/>
</dbReference>
<reference evidence="6" key="1">
    <citation type="journal article" date="2019" name="Int. J. Syst. Evol. Microbiol.">
        <title>The Global Catalogue of Microorganisms (GCM) 10K type strain sequencing project: providing services to taxonomists for standard genome sequencing and annotation.</title>
        <authorList>
            <consortium name="The Broad Institute Genomics Platform"/>
            <consortium name="The Broad Institute Genome Sequencing Center for Infectious Disease"/>
            <person name="Wu L."/>
            <person name="Ma J."/>
        </authorList>
    </citation>
    <scope>NUCLEOTIDE SEQUENCE [LARGE SCALE GENOMIC DNA]</scope>
    <source>
        <strain evidence="6">JCM 17111</strain>
    </source>
</reference>
<protein>
    <submittedName>
        <fullName evidence="5">Ketoacyl-ACP synthase III</fullName>
    </submittedName>
</protein>
<evidence type="ECO:0000259" key="4">
    <source>
        <dbReference type="Pfam" id="PF08545"/>
    </source>
</evidence>
<feature type="domain" description="Beta-ketoacyl-[acyl-carrier-protein] synthase III N-terminal" evidence="4">
    <location>
        <begin position="129"/>
        <end position="201"/>
    </location>
</feature>
<comment type="caution">
    <text evidence="5">The sequence shown here is derived from an EMBL/GenBank/DDBJ whole genome shotgun (WGS) entry which is preliminary data.</text>
</comment>
<dbReference type="InterPro" id="IPR013751">
    <property type="entry name" value="ACP_syn_III_N"/>
</dbReference>
<feature type="domain" description="Beta-ketoacyl-[acyl-carrier-protein] synthase III C-terminal" evidence="3">
    <location>
        <begin position="253"/>
        <end position="352"/>
    </location>
</feature>
<sequence length="352" mass="39455">MNIKITGTGSYIPDTIEKNENFHQRQFLNTDGSIINQPSEVIVDKFKAITGIVERRYAKPHLNASDLAFFAAEKAITDADIDPETIDYIIVAHNFGDVKHSTIQSDILPSLSARVKHSLRIKNPKCIAYDILFGCPGWIEGVIQAKAFIKSGMAKRCLVIGSETLSRVVDKYDRDSMIFSDGAGATIIEATEETGGILAHETASFTYDEAYYLFFGKSNNPDKCKDTRYIKMDGRKIYEFALTNVPKAMKTCLDNSGVNIKEVKKIFIHQANEKMDEAILKRFYRLYRTDIPERVMPMSIQTLGNSSVATVPTLFDLVKNNKLENHRLTKGDVIIFASVGAGMHINAIVYKY</sequence>
<dbReference type="Proteomes" id="UP001500954">
    <property type="component" value="Unassembled WGS sequence"/>
</dbReference>
<accession>A0ABP6XCF4</accession>
<dbReference type="Gene3D" id="3.40.47.10">
    <property type="match status" value="2"/>
</dbReference>
<dbReference type="Pfam" id="PF08545">
    <property type="entry name" value="ACP_syn_III"/>
    <property type="match status" value="1"/>
</dbReference>
<dbReference type="SUPFAM" id="SSF53901">
    <property type="entry name" value="Thiolase-like"/>
    <property type="match status" value="1"/>
</dbReference>